<name>A0A8C4QQV5_EPTBU</name>
<dbReference type="GO" id="GO:0008270">
    <property type="term" value="F:zinc ion binding"/>
    <property type="evidence" value="ECO:0007669"/>
    <property type="project" value="UniProtKB-KW"/>
</dbReference>
<evidence type="ECO:0000256" key="4">
    <source>
        <dbReference type="ARBA" id="ARBA00022771"/>
    </source>
</evidence>
<keyword evidence="4 12" id="KW-0863">Zinc-finger</keyword>
<dbReference type="PANTHER" id="PTHR23235:SF29">
    <property type="entry name" value="TRANSCRIPTION FACTOR SP5"/>
    <property type="match status" value="1"/>
</dbReference>
<reference evidence="14" key="1">
    <citation type="submission" date="2025-08" db="UniProtKB">
        <authorList>
            <consortium name="Ensembl"/>
        </authorList>
    </citation>
    <scope>IDENTIFICATION</scope>
</reference>
<dbReference type="SMART" id="SM00355">
    <property type="entry name" value="ZnF_C2H2"/>
    <property type="match status" value="3"/>
</dbReference>
<keyword evidence="8" id="KW-0804">Transcription</keyword>
<keyword evidence="2" id="KW-0479">Metal-binding</keyword>
<evidence type="ECO:0000256" key="6">
    <source>
        <dbReference type="ARBA" id="ARBA00023015"/>
    </source>
</evidence>
<organism evidence="14 15">
    <name type="scientific">Eptatretus burgeri</name>
    <name type="common">Inshore hagfish</name>
    <dbReference type="NCBI Taxonomy" id="7764"/>
    <lineage>
        <taxon>Eukaryota</taxon>
        <taxon>Metazoa</taxon>
        <taxon>Chordata</taxon>
        <taxon>Craniata</taxon>
        <taxon>Vertebrata</taxon>
        <taxon>Cyclostomata</taxon>
        <taxon>Myxini</taxon>
        <taxon>Myxiniformes</taxon>
        <taxon>Myxinidae</taxon>
        <taxon>Eptatretinae</taxon>
        <taxon>Eptatretus</taxon>
    </lineage>
</organism>
<feature type="domain" description="C2H2-type" evidence="13">
    <location>
        <begin position="272"/>
        <end position="301"/>
    </location>
</feature>
<reference evidence="14" key="2">
    <citation type="submission" date="2025-09" db="UniProtKB">
        <authorList>
            <consortium name="Ensembl"/>
        </authorList>
    </citation>
    <scope>IDENTIFICATION</scope>
</reference>
<dbReference type="FunFam" id="3.30.160.60:FF:000077">
    <property type="entry name" value="Sp8 transcription factor"/>
    <property type="match status" value="1"/>
</dbReference>
<dbReference type="Proteomes" id="UP000694388">
    <property type="component" value="Unplaced"/>
</dbReference>
<evidence type="ECO:0000313" key="15">
    <source>
        <dbReference type="Proteomes" id="UP000694388"/>
    </source>
</evidence>
<comment type="similarity">
    <text evidence="11">Belongs to the Sp1 C2H2-type zinc-finger protein family.</text>
</comment>
<evidence type="ECO:0000256" key="7">
    <source>
        <dbReference type="ARBA" id="ARBA00023125"/>
    </source>
</evidence>
<dbReference type="Ensembl" id="ENSEBUT00000019826.1">
    <property type="protein sequence ID" value="ENSEBUP00000019250.1"/>
    <property type="gene ID" value="ENSEBUG00000011983.1"/>
</dbReference>
<sequence length="336" mass="37224">MAALAIIRSDVSAFLQDRTPSTSPESCVQHYDLRPGVLSSSRGYFWNGNYFSSPGQTHQQRSLKTQLCVPLSCSTREMPLTPPAESPVSREASMVTMVNAPHLASSTCPGNSHYTPSMQGYQVSSPSASAMPHFVSHHRGGSTMFPTQQSACTTEEMSSWWGGPSMQSPTPRAEVPHHFPLQAPITLKQSELPLVQYHSQLAALLGAKTAVPAGTRRCRRCRCPNCQSPCSGDDPGSKKRLHVCHVPGCAKVYGKTSHLKAHLRWHNGERPFVCGWLFCGKSFTRSDELQRHVRTHTGEKRFACPECDKRFMRSDHLAKHSKTHQKRSFKVEGAKK</sequence>
<feature type="domain" description="C2H2-type" evidence="13">
    <location>
        <begin position="302"/>
        <end position="329"/>
    </location>
</feature>
<evidence type="ECO:0000256" key="10">
    <source>
        <dbReference type="ARBA" id="ARBA00037677"/>
    </source>
</evidence>
<accession>A0A8C4QQV5</accession>
<dbReference type="GeneTree" id="ENSGT00940000160673"/>
<dbReference type="InterPro" id="IPR013087">
    <property type="entry name" value="Znf_C2H2_type"/>
</dbReference>
<dbReference type="FunFam" id="3.30.160.60:FF:000014">
    <property type="entry name" value="Transcription factor Sp3"/>
    <property type="match status" value="1"/>
</dbReference>
<comment type="subcellular location">
    <subcellularLocation>
        <location evidence="1">Nucleus</location>
    </subcellularLocation>
</comment>
<dbReference type="GO" id="GO:0000981">
    <property type="term" value="F:DNA-binding transcription factor activity, RNA polymerase II-specific"/>
    <property type="evidence" value="ECO:0007669"/>
    <property type="project" value="TreeGrafter"/>
</dbReference>
<dbReference type="SUPFAM" id="SSF57667">
    <property type="entry name" value="beta-beta-alpha zinc fingers"/>
    <property type="match status" value="1"/>
</dbReference>
<dbReference type="GO" id="GO:0000978">
    <property type="term" value="F:RNA polymerase II cis-regulatory region sequence-specific DNA binding"/>
    <property type="evidence" value="ECO:0007669"/>
    <property type="project" value="TreeGrafter"/>
</dbReference>
<keyword evidence="3" id="KW-0677">Repeat</keyword>
<keyword evidence="5" id="KW-0862">Zinc</keyword>
<dbReference type="CDD" id="cd22541">
    <property type="entry name" value="SP5_N"/>
    <property type="match status" value="1"/>
</dbReference>
<evidence type="ECO:0000313" key="14">
    <source>
        <dbReference type="Ensembl" id="ENSEBUP00000019250.1"/>
    </source>
</evidence>
<evidence type="ECO:0000256" key="9">
    <source>
        <dbReference type="ARBA" id="ARBA00023242"/>
    </source>
</evidence>
<dbReference type="GO" id="GO:0005634">
    <property type="term" value="C:nucleus"/>
    <property type="evidence" value="ECO:0007669"/>
    <property type="project" value="UniProtKB-SubCell"/>
</dbReference>
<evidence type="ECO:0000256" key="12">
    <source>
        <dbReference type="PROSITE-ProRule" id="PRU00042"/>
    </source>
</evidence>
<evidence type="ECO:0000256" key="3">
    <source>
        <dbReference type="ARBA" id="ARBA00022737"/>
    </source>
</evidence>
<comment type="function">
    <text evidence="10">Transcription factor which plays a key role in limb development. Positively regulates FGF8 expression in the apical ectodermal ridge (AER) and contributes to limb outgrowth in embryos.</text>
</comment>
<protein>
    <submittedName>
        <fullName evidence="14">Sp5 transcription factor a</fullName>
    </submittedName>
</protein>
<keyword evidence="6" id="KW-0805">Transcription regulation</keyword>
<dbReference type="PROSITE" id="PS50157">
    <property type="entry name" value="ZINC_FINGER_C2H2_2"/>
    <property type="match status" value="3"/>
</dbReference>
<keyword evidence="7" id="KW-0238">DNA-binding</keyword>
<proteinExistence type="inferred from homology"/>
<evidence type="ECO:0000256" key="1">
    <source>
        <dbReference type="ARBA" id="ARBA00004123"/>
    </source>
</evidence>
<evidence type="ECO:0000256" key="5">
    <source>
        <dbReference type="ARBA" id="ARBA00022833"/>
    </source>
</evidence>
<evidence type="ECO:0000256" key="8">
    <source>
        <dbReference type="ARBA" id="ARBA00023163"/>
    </source>
</evidence>
<dbReference type="AlphaFoldDB" id="A0A8C4QQV5"/>
<dbReference type="PROSITE" id="PS00028">
    <property type="entry name" value="ZINC_FINGER_C2H2_1"/>
    <property type="match status" value="3"/>
</dbReference>
<dbReference type="FunFam" id="3.30.160.60:FF:000026">
    <property type="entry name" value="Transcription factor Sp3"/>
    <property type="match status" value="1"/>
</dbReference>
<evidence type="ECO:0000259" key="13">
    <source>
        <dbReference type="PROSITE" id="PS50157"/>
    </source>
</evidence>
<dbReference type="InterPro" id="IPR036236">
    <property type="entry name" value="Znf_C2H2_sf"/>
</dbReference>
<feature type="domain" description="C2H2-type" evidence="13">
    <location>
        <begin position="242"/>
        <end position="271"/>
    </location>
</feature>
<evidence type="ECO:0000256" key="2">
    <source>
        <dbReference type="ARBA" id="ARBA00022723"/>
    </source>
</evidence>
<evidence type="ECO:0000256" key="11">
    <source>
        <dbReference type="ARBA" id="ARBA00038409"/>
    </source>
</evidence>
<keyword evidence="9" id="KW-0539">Nucleus</keyword>
<dbReference type="Pfam" id="PF00096">
    <property type="entry name" value="zf-C2H2"/>
    <property type="match status" value="2"/>
</dbReference>
<keyword evidence="15" id="KW-1185">Reference proteome</keyword>
<dbReference type="PANTHER" id="PTHR23235">
    <property type="entry name" value="KRUEPPEL-LIKE TRANSCRIPTION FACTOR"/>
    <property type="match status" value="1"/>
</dbReference>
<dbReference type="Gene3D" id="3.30.160.60">
    <property type="entry name" value="Classic Zinc Finger"/>
    <property type="match status" value="3"/>
</dbReference>